<organism evidence="2 3">
    <name type="scientific">Gordonia bronchialis (strain ATCC 25592 / DSM 43247 / BCRC 13721 / JCM 3198 / KCTC 3076 / NBRC 16047 / NCTC 10667)</name>
    <name type="common">Rhodococcus bronchialis</name>
    <dbReference type="NCBI Taxonomy" id="526226"/>
    <lineage>
        <taxon>Bacteria</taxon>
        <taxon>Bacillati</taxon>
        <taxon>Actinomycetota</taxon>
        <taxon>Actinomycetes</taxon>
        <taxon>Mycobacteriales</taxon>
        <taxon>Gordoniaceae</taxon>
        <taxon>Gordonia</taxon>
    </lineage>
</organism>
<dbReference type="eggNOG" id="ENOG5031VZH">
    <property type="taxonomic scope" value="Bacteria"/>
</dbReference>
<dbReference type="OrthoDB" id="4380818at2"/>
<dbReference type="RefSeq" id="WP_012832259.1">
    <property type="nucleotide sequence ID" value="NC_013441.1"/>
</dbReference>
<feature type="chain" id="PRO_5038747298" description="Secreted protein" evidence="1">
    <location>
        <begin position="24"/>
        <end position="156"/>
    </location>
</feature>
<gene>
    <name evidence="2" type="ordered locus">Gbro_0329</name>
</gene>
<reference evidence="2 3" key="2">
    <citation type="journal article" date="2010" name="Stand. Genomic Sci.">
        <title>Complete genome sequence of Gordonia bronchialis type strain (3410).</title>
        <authorList>
            <person name="Ivanova N."/>
            <person name="Sikorski J."/>
            <person name="Jando M."/>
            <person name="Lapidus A."/>
            <person name="Nolan M."/>
            <person name="Lucas S."/>
            <person name="Del Rio T.G."/>
            <person name="Tice H."/>
            <person name="Copeland A."/>
            <person name="Cheng J.F."/>
            <person name="Chen F."/>
            <person name="Bruce D."/>
            <person name="Goodwin L."/>
            <person name="Pitluck S."/>
            <person name="Mavromatis K."/>
            <person name="Ovchinnikova G."/>
            <person name="Pati A."/>
            <person name="Chen A."/>
            <person name="Palaniappan K."/>
            <person name="Land M."/>
            <person name="Hauser L."/>
            <person name="Chang Y.J."/>
            <person name="Jeffries C.D."/>
            <person name="Chain P."/>
            <person name="Saunders E."/>
            <person name="Han C."/>
            <person name="Detter J.C."/>
            <person name="Brettin T."/>
            <person name="Rohde M."/>
            <person name="Goker M."/>
            <person name="Bristow J."/>
            <person name="Eisen J.A."/>
            <person name="Markowitz V."/>
            <person name="Hugenholtz P."/>
            <person name="Klenk H.P."/>
            <person name="Kyrpides N.C."/>
        </authorList>
    </citation>
    <scope>NUCLEOTIDE SEQUENCE [LARGE SCALE GENOMIC DNA]</scope>
    <source>
        <strain evidence="3">ATCC 25592 / DSM 43247 / BCRC 13721 / JCM 3198 / KCTC 3076 / NBRC 16047 / NCTC 10667</strain>
    </source>
</reference>
<evidence type="ECO:0000256" key="1">
    <source>
        <dbReference type="SAM" id="SignalP"/>
    </source>
</evidence>
<dbReference type="HOGENOM" id="CLU_1684071_0_0_11"/>
<dbReference type="AlphaFoldDB" id="D0LCE4"/>
<evidence type="ECO:0008006" key="4">
    <source>
        <dbReference type="Google" id="ProtNLM"/>
    </source>
</evidence>
<sequence>MNLRYTTVVVASGVALASGVAAADAGAAPRTVNAADYATPGSPGSYRWAYASSPLRECAIYPAQGGRGVTCSVAFPAGTPEVSTLPFFGRPNAVQIVGGQVRNIITEGGPPGARVLPVGHQIVVGSITCTALAGRGIDCQSGKRGFRFERGVLTKR</sequence>
<dbReference type="STRING" id="526226.Gbro_0329"/>
<keyword evidence="1" id="KW-0732">Signal</keyword>
<protein>
    <recommendedName>
        <fullName evidence="4">Secreted protein</fullName>
    </recommendedName>
</protein>
<dbReference type="Proteomes" id="UP000001219">
    <property type="component" value="Chromosome"/>
</dbReference>
<name>D0LCE4_GORB4</name>
<keyword evidence="3" id="KW-1185">Reference proteome</keyword>
<dbReference type="EMBL" id="CP001802">
    <property type="protein sequence ID" value="ACY19668.1"/>
    <property type="molecule type" value="Genomic_DNA"/>
</dbReference>
<evidence type="ECO:0000313" key="3">
    <source>
        <dbReference type="Proteomes" id="UP000001219"/>
    </source>
</evidence>
<accession>D0LCE4</accession>
<evidence type="ECO:0000313" key="2">
    <source>
        <dbReference type="EMBL" id="ACY19668.1"/>
    </source>
</evidence>
<feature type="signal peptide" evidence="1">
    <location>
        <begin position="1"/>
        <end position="23"/>
    </location>
</feature>
<reference evidence="3" key="1">
    <citation type="submission" date="2009-10" db="EMBL/GenBank/DDBJ databases">
        <title>The complete chromosome of Gordonia bronchialis DSM 43247.</title>
        <authorList>
            <consortium name="US DOE Joint Genome Institute (JGI-PGF)"/>
            <person name="Lucas S."/>
            <person name="Copeland A."/>
            <person name="Lapidus A."/>
            <person name="Glavina del Rio T."/>
            <person name="Dalin E."/>
            <person name="Tice H."/>
            <person name="Bruce D."/>
            <person name="Goodwin L."/>
            <person name="Pitluck S."/>
            <person name="Kyrpides N."/>
            <person name="Mavromatis K."/>
            <person name="Ivanova N."/>
            <person name="Ovchinnikova G."/>
            <person name="Saunders E."/>
            <person name="Brettin T."/>
            <person name="Detter J.C."/>
            <person name="Han C."/>
            <person name="Larimer F."/>
            <person name="Land M."/>
            <person name="Hauser L."/>
            <person name="Markowitz V."/>
            <person name="Cheng J.-F."/>
            <person name="Hugenholtz P."/>
            <person name="Woyke T."/>
            <person name="Wu D."/>
            <person name="Jando M."/>
            <person name="Schneider S."/>
            <person name="Goeker M."/>
            <person name="Klenk H.-P."/>
            <person name="Eisen J.A."/>
        </authorList>
    </citation>
    <scope>NUCLEOTIDE SEQUENCE [LARGE SCALE GENOMIC DNA]</scope>
    <source>
        <strain evidence="3">ATCC 25592 / DSM 43247 / BCRC 13721 / JCM 3198 / KCTC 3076 / NBRC 16047 / NCTC 10667</strain>
    </source>
</reference>
<dbReference type="KEGG" id="gbr:Gbro_0329"/>
<proteinExistence type="predicted"/>